<feature type="region of interest" description="Disordered" evidence="1">
    <location>
        <begin position="54"/>
        <end position="87"/>
    </location>
</feature>
<evidence type="ECO:0000256" key="1">
    <source>
        <dbReference type="SAM" id="MobiDB-lite"/>
    </source>
</evidence>
<evidence type="ECO:0000313" key="3">
    <source>
        <dbReference type="Proteomes" id="UP000596742"/>
    </source>
</evidence>
<protein>
    <submittedName>
        <fullName evidence="2">Uncharacterized protein</fullName>
    </submittedName>
</protein>
<reference evidence="2" key="1">
    <citation type="submission" date="2018-11" db="EMBL/GenBank/DDBJ databases">
        <authorList>
            <person name="Alioto T."/>
            <person name="Alioto T."/>
        </authorList>
    </citation>
    <scope>NUCLEOTIDE SEQUENCE</scope>
</reference>
<evidence type="ECO:0000313" key="2">
    <source>
        <dbReference type="EMBL" id="VDI80107.1"/>
    </source>
</evidence>
<feature type="non-terminal residue" evidence="2">
    <location>
        <position position="87"/>
    </location>
</feature>
<organism evidence="2 3">
    <name type="scientific">Mytilus galloprovincialis</name>
    <name type="common">Mediterranean mussel</name>
    <dbReference type="NCBI Taxonomy" id="29158"/>
    <lineage>
        <taxon>Eukaryota</taxon>
        <taxon>Metazoa</taxon>
        <taxon>Spiralia</taxon>
        <taxon>Lophotrochozoa</taxon>
        <taxon>Mollusca</taxon>
        <taxon>Bivalvia</taxon>
        <taxon>Autobranchia</taxon>
        <taxon>Pteriomorphia</taxon>
        <taxon>Mytilida</taxon>
        <taxon>Mytiloidea</taxon>
        <taxon>Mytilidae</taxon>
        <taxon>Mytilinae</taxon>
        <taxon>Mytilus</taxon>
    </lineage>
</organism>
<comment type="caution">
    <text evidence="2">The sequence shown here is derived from an EMBL/GenBank/DDBJ whole genome shotgun (WGS) entry which is preliminary data.</text>
</comment>
<gene>
    <name evidence="2" type="ORF">MGAL_10B091237</name>
</gene>
<name>A0A8B6HJ42_MYTGA</name>
<dbReference type="AlphaFoldDB" id="A0A8B6HJ42"/>
<sequence>MLIYFIGSLDGATEKFMVQVPGCPEIRSDDVGKKDLKSYKITKPVVLAIHQEDDDDDMFMRNNEPVGEETSGEAIIEIENNDRSDLQ</sequence>
<accession>A0A8B6HJ42</accession>
<proteinExistence type="predicted"/>
<keyword evidence="3" id="KW-1185">Reference proteome</keyword>
<dbReference type="Proteomes" id="UP000596742">
    <property type="component" value="Unassembled WGS sequence"/>
</dbReference>
<dbReference type="OrthoDB" id="8957740at2759"/>
<dbReference type="EMBL" id="UYJE01010141">
    <property type="protein sequence ID" value="VDI80107.1"/>
    <property type="molecule type" value="Genomic_DNA"/>
</dbReference>